<name>A0A6G0MDR9_9STRA</name>
<organism evidence="1 2">
    <name type="scientific">Phytophthora fragariae</name>
    <dbReference type="NCBI Taxonomy" id="53985"/>
    <lineage>
        <taxon>Eukaryota</taxon>
        <taxon>Sar</taxon>
        <taxon>Stramenopiles</taxon>
        <taxon>Oomycota</taxon>
        <taxon>Peronosporomycetes</taxon>
        <taxon>Peronosporales</taxon>
        <taxon>Peronosporaceae</taxon>
        <taxon>Phytophthora</taxon>
    </lineage>
</organism>
<proteinExistence type="predicted"/>
<dbReference type="EMBL" id="QXGC01006328">
    <property type="protein sequence ID" value="KAE9162714.1"/>
    <property type="molecule type" value="Genomic_DNA"/>
</dbReference>
<evidence type="ECO:0000313" key="2">
    <source>
        <dbReference type="Proteomes" id="UP000476176"/>
    </source>
</evidence>
<reference evidence="1 2" key="1">
    <citation type="submission" date="2018-09" db="EMBL/GenBank/DDBJ databases">
        <title>Genomic investigation of the strawberry pathogen Phytophthora fragariae indicates pathogenicity is determined by transcriptional variation in three key races.</title>
        <authorList>
            <person name="Adams T.M."/>
            <person name="Armitage A.D."/>
            <person name="Sobczyk M.K."/>
            <person name="Bates H.J."/>
            <person name="Dunwell J.M."/>
            <person name="Nellist C.F."/>
            <person name="Harrison R.J."/>
        </authorList>
    </citation>
    <scope>NUCLEOTIDE SEQUENCE [LARGE SCALE GENOMIC DNA]</scope>
    <source>
        <strain evidence="1 2">BC-23</strain>
    </source>
</reference>
<accession>A0A6G0MDR9</accession>
<dbReference type="AlphaFoldDB" id="A0A6G0MDR9"/>
<feature type="non-terminal residue" evidence="1">
    <location>
        <position position="70"/>
    </location>
</feature>
<protein>
    <submittedName>
        <fullName evidence="1">Uncharacterized protein</fullName>
    </submittedName>
</protein>
<comment type="caution">
    <text evidence="1">The sequence shown here is derived from an EMBL/GenBank/DDBJ whole genome shotgun (WGS) entry which is preliminary data.</text>
</comment>
<dbReference type="Proteomes" id="UP000476176">
    <property type="component" value="Unassembled WGS sequence"/>
</dbReference>
<gene>
    <name evidence="1" type="ORF">PF004_g30394</name>
</gene>
<sequence>MVVTLTAEAALLPDEAVVVVVVVAVVLDPEDDADVEMSPYGRVIDWSENVQPPLFGMCTCTPFPYELALF</sequence>
<evidence type="ECO:0000313" key="1">
    <source>
        <dbReference type="EMBL" id="KAE9162714.1"/>
    </source>
</evidence>